<evidence type="ECO:0000313" key="4">
    <source>
        <dbReference type="Proteomes" id="UP000765509"/>
    </source>
</evidence>
<dbReference type="Gene3D" id="3.30.420.10">
    <property type="entry name" value="Ribonuclease H-like superfamily/Ribonuclease H"/>
    <property type="match status" value="1"/>
</dbReference>
<evidence type="ECO:0000256" key="1">
    <source>
        <dbReference type="ARBA" id="ARBA00022884"/>
    </source>
</evidence>
<dbReference type="AlphaFoldDB" id="A0A9Q3BFP1"/>
<dbReference type="GO" id="GO:0015074">
    <property type="term" value="P:DNA integration"/>
    <property type="evidence" value="ECO:0007669"/>
    <property type="project" value="InterPro"/>
</dbReference>
<comment type="caution">
    <text evidence="3">The sequence shown here is derived from an EMBL/GenBank/DDBJ whole genome shotgun (WGS) entry which is preliminary data.</text>
</comment>
<dbReference type="Proteomes" id="UP000765509">
    <property type="component" value="Unassembled WGS sequence"/>
</dbReference>
<organism evidence="3 4">
    <name type="scientific">Austropuccinia psidii MF-1</name>
    <dbReference type="NCBI Taxonomy" id="1389203"/>
    <lineage>
        <taxon>Eukaryota</taxon>
        <taxon>Fungi</taxon>
        <taxon>Dikarya</taxon>
        <taxon>Basidiomycota</taxon>
        <taxon>Pucciniomycotina</taxon>
        <taxon>Pucciniomycetes</taxon>
        <taxon>Pucciniales</taxon>
        <taxon>Sphaerophragmiaceae</taxon>
        <taxon>Austropuccinia</taxon>
    </lineage>
</organism>
<dbReference type="InterPro" id="IPR001584">
    <property type="entry name" value="Integrase_cat-core"/>
</dbReference>
<protein>
    <recommendedName>
        <fullName evidence="2">Integrase catalytic domain-containing protein</fullName>
    </recommendedName>
</protein>
<dbReference type="InterPro" id="IPR050951">
    <property type="entry name" value="Retrovirus_Pol_polyprotein"/>
</dbReference>
<gene>
    <name evidence="3" type="ORF">O181_004506</name>
</gene>
<dbReference type="Gene3D" id="1.10.340.70">
    <property type="match status" value="1"/>
</dbReference>
<feature type="domain" description="Integrase catalytic" evidence="2">
    <location>
        <begin position="237"/>
        <end position="337"/>
    </location>
</feature>
<dbReference type="PANTHER" id="PTHR37984:SF15">
    <property type="entry name" value="INTEGRASE CATALYTIC DOMAIN-CONTAINING PROTEIN"/>
    <property type="match status" value="1"/>
</dbReference>
<dbReference type="InterPro" id="IPR036397">
    <property type="entry name" value="RNaseH_sf"/>
</dbReference>
<dbReference type="PROSITE" id="PS50994">
    <property type="entry name" value="INTEGRASE"/>
    <property type="match status" value="1"/>
</dbReference>
<dbReference type="PANTHER" id="PTHR37984">
    <property type="entry name" value="PROTEIN CBG26694"/>
    <property type="match status" value="1"/>
</dbReference>
<dbReference type="GO" id="GO:0005634">
    <property type="term" value="C:nucleus"/>
    <property type="evidence" value="ECO:0007669"/>
    <property type="project" value="UniProtKB-ARBA"/>
</dbReference>
<keyword evidence="1" id="KW-0694">RNA-binding</keyword>
<sequence>MLRWQIAIQEYRGNMTIVYKAGNIHNNADGLSRWELANNPDNPAYVPLEAEPQISIECIRITDIGTEFFEEVSESYNKHNNCHILTALLGKDCKDTSLVNSLDEIWKNYYSEGIFHFFEGIIYHRTKYSCVTTLCSRLLINTIINEFHDSTYSAHLSEGRTLEKVKNCALCPSCRKENIKYCHTCYRCQKANRSTGKKFEFMIHVQEPKFPWEVFHMDCTTALPQSGDRIYNPCLNIINDRDPKFTSSLWTNLHVLFGTKLSFSTTYHPQTDGLAERMIQTLEDMIRRFCAYGLELKDSDGFTHDWCTLIPELELAYKTSVNCSTGQTPAMLEKGWNPRLPEDTLRKDLIEINSTASRFKIILNKVKHH</sequence>
<dbReference type="EMBL" id="AVOT02000880">
    <property type="protein sequence ID" value="MBW0464791.1"/>
    <property type="molecule type" value="Genomic_DNA"/>
</dbReference>
<name>A0A9Q3BFP1_9BASI</name>
<dbReference type="Pfam" id="PF17921">
    <property type="entry name" value="Integrase_H2C2"/>
    <property type="match status" value="1"/>
</dbReference>
<dbReference type="InterPro" id="IPR041588">
    <property type="entry name" value="Integrase_H2C2"/>
</dbReference>
<accession>A0A9Q3BFP1</accession>
<dbReference type="InterPro" id="IPR012337">
    <property type="entry name" value="RNaseH-like_sf"/>
</dbReference>
<reference evidence="3" key="1">
    <citation type="submission" date="2021-03" db="EMBL/GenBank/DDBJ databases">
        <title>Draft genome sequence of rust myrtle Austropuccinia psidii MF-1, a brazilian biotype.</title>
        <authorList>
            <person name="Quecine M.C."/>
            <person name="Pachon D.M.R."/>
            <person name="Bonatelli M.L."/>
            <person name="Correr F.H."/>
            <person name="Franceschini L.M."/>
            <person name="Leite T.F."/>
            <person name="Margarido G.R.A."/>
            <person name="Almeida C.A."/>
            <person name="Ferrarezi J.A."/>
            <person name="Labate C.A."/>
        </authorList>
    </citation>
    <scope>NUCLEOTIDE SEQUENCE</scope>
    <source>
        <strain evidence="3">MF-1</strain>
    </source>
</reference>
<evidence type="ECO:0000259" key="2">
    <source>
        <dbReference type="PROSITE" id="PS50994"/>
    </source>
</evidence>
<keyword evidence="4" id="KW-1185">Reference proteome</keyword>
<dbReference type="SUPFAM" id="SSF53098">
    <property type="entry name" value="Ribonuclease H-like"/>
    <property type="match status" value="1"/>
</dbReference>
<dbReference type="GO" id="GO:0003723">
    <property type="term" value="F:RNA binding"/>
    <property type="evidence" value="ECO:0007669"/>
    <property type="project" value="UniProtKB-KW"/>
</dbReference>
<evidence type="ECO:0000313" key="3">
    <source>
        <dbReference type="EMBL" id="MBW0464791.1"/>
    </source>
</evidence>
<proteinExistence type="predicted"/>